<dbReference type="EMBL" id="JAHOPB010000003">
    <property type="protein sequence ID" value="MBU8876868.1"/>
    <property type="molecule type" value="Genomic_DNA"/>
</dbReference>
<organism evidence="1 2">
    <name type="scientific">Reyranella humidisoli</name>
    <dbReference type="NCBI Taxonomy" id="2849149"/>
    <lineage>
        <taxon>Bacteria</taxon>
        <taxon>Pseudomonadati</taxon>
        <taxon>Pseudomonadota</taxon>
        <taxon>Alphaproteobacteria</taxon>
        <taxon>Hyphomicrobiales</taxon>
        <taxon>Reyranellaceae</taxon>
        <taxon>Reyranella</taxon>
    </lineage>
</organism>
<keyword evidence="2" id="KW-1185">Reference proteome</keyword>
<dbReference type="Proteomes" id="UP000727907">
    <property type="component" value="Unassembled WGS sequence"/>
</dbReference>
<dbReference type="InterPro" id="IPR019405">
    <property type="entry name" value="Lactonase_7-beta_prop"/>
</dbReference>
<dbReference type="PANTHER" id="PTHR30344">
    <property type="entry name" value="6-PHOSPHOGLUCONOLACTONASE-RELATED"/>
    <property type="match status" value="1"/>
</dbReference>
<sequence length="366" mass="39762">MTSLGRGADYAAMTTHPIFAYVGSYTSPERNGHGNGINVYRVDPRNGAFRHVQHLGGLENPSFLAMNEAGTRLYSVHGDRSEATSFAVDRETGRLAVLNRQPTGGYNPIHLAFDAKQRFLVVSNYGSDSLAALPIAKDGSLSPYSTLTAVAAPLGPHRTEQKNVRPHHNPLDRAGRTFYLPCKGADCVIGYRLDARRGVLVETGRVAARPGSGPRHIDFHPRKPFAYVINELDSTITSYRQDVSTGALTPFQTLPATPSDFTGYSTGAEIWVDRAGRNVYVSNRGHDSIGVFGIDPARGTLTPRQWVPTRGSVPRFFAFDPAERFLYVANQGGDSIIAYKVGRTGLLAPTKLQTKVGSPACIVFSR</sequence>
<protein>
    <submittedName>
        <fullName evidence="1">Lactonase family protein</fullName>
    </submittedName>
</protein>
<dbReference type="Pfam" id="PF10282">
    <property type="entry name" value="Lactonase"/>
    <property type="match status" value="1"/>
</dbReference>
<name>A0ABS6IR78_9HYPH</name>
<gene>
    <name evidence="1" type="ORF">KQ910_24045</name>
</gene>
<evidence type="ECO:0000313" key="1">
    <source>
        <dbReference type="EMBL" id="MBU8876868.1"/>
    </source>
</evidence>
<accession>A0ABS6IR78</accession>
<dbReference type="RefSeq" id="WP_216966094.1">
    <property type="nucleotide sequence ID" value="NZ_JAHOPB010000003.1"/>
</dbReference>
<reference evidence="1 2" key="1">
    <citation type="submission" date="2021-06" db="EMBL/GenBank/DDBJ databases">
        <authorList>
            <person name="Lee D.H."/>
        </authorList>
    </citation>
    <scope>NUCLEOTIDE SEQUENCE [LARGE SCALE GENOMIC DNA]</scope>
    <source>
        <strain evidence="1 2">MMS21-HV4-11</strain>
    </source>
</reference>
<dbReference type="PANTHER" id="PTHR30344:SF1">
    <property type="entry name" value="6-PHOSPHOGLUCONOLACTONASE"/>
    <property type="match status" value="1"/>
</dbReference>
<dbReference type="InterPro" id="IPR050282">
    <property type="entry name" value="Cycloisomerase_2"/>
</dbReference>
<proteinExistence type="predicted"/>
<evidence type="ECO:0000313" key="2">
    <source>
        <dbReference type="Proteomes" id="UP000727907"/>
    </source>
</evidence>
<comment type="caution">
    <text evidence="1">The sequence shown here is derived from an EMBL/GenBank/DDBJ whole genome shotgun (WGS) entry which is preliminary data.</text>
</comment>